<dbReference type="PROSITE" id="PS50262">
    <property type="entry name" value="G_PROTEIN_RECEP_F1_2"/>
    <property type="match status" value="1"/>
</dbReference>
<evidence type="ECO:0000259" key="10">
    <source>
        <dbReference type="PROSITE" id="PS50262"/>
    </source>
</evidence>
<dbReference type="Pfam" id="PF00001">
    <property type="entry name" value="7tm_1"/>
    <property type="match status" value="1"/>
</dbReference>
<dbReference type="PRINTS" id="PR00237">
    <property type="entry name" value="GPCRRHODOPSN"/>
</dbReference>
<feature type="domain" description="G-protein coupled receptors family 1 profile" evidence="10">
    <location>
        <begin position="25"/>
        <end position="280"/>
    </location>
</feature>
<dbReference type="AlphaFoldDB" id="A0A2B4SFR6"/>
<sequence>MVKYEVSSIVIIAVLLVLVVVGVTGNTLVCLIIKGNRQMRTPINYLLMNLAVSDILFATFITPKLIVSLTLSHPEGVKGSILCKLVTGGNFAWIPGVSSVATLVTIAFERYYTVVYPLDPNRKMTKCKLKVILLCSWIFSVIFNLPLFLARTFKKEDGKNHCVLSWPEKWMSTSSCIAWLFLTVAAVGIMITLYSQVVYPLWFKPKSCLPLSCKQQGVIRVRKRTTLMVITVSVIFAVGWGAESVEYALRTMSTLDMKFKHIAIVDIMVLFNAAINPFVYALLSHQYRQKIRGVICCARAVAPRPRTNTTVESTEIETRF</sequence>
<dbReference type="PROSITE" id="PS00237">
    <property type="entry name" value="G_PROTEIN_RECEP_F1_1"/>
    <property type="match status" value="1"/>
</dbReference>
<dbReference type="PANTHER" id="PTHR45695:SF9">
    <property type="entry name" value="LEUCOKININ RECEPTOR"/>
    <property type="match status" value="1"/>
</dbReference>
<feature type="transmembrane region" description="Helical" evidence="9">
    <location>
        <begin position="91"/>
        <end position="108"/>
    </location>
</feature>
<feature type="transmembrane region" description="Helical" evidence="9">
    <location>
        <begin position="177"/>
        <end position="203"/>
    </location>
</feature>
<comment type="caution">
    <text evidence="11">The sequence shown here is derived from an EMBL/GenBank/DDBJ whole genome shotgun (WGS) entry which is preliminary data.</text>
</comment>
<evidence type="ECO:0000256" key="8">
    <source>
        <dbReference type="RuleBase" id="RU000688"/>
    </source>
</evidence>
<evidence type="ECO:0000256" key="6">
    <source>
        <dbReference type="ARBA" id="ARBA00023170"/>
    </source>
</evidence>
<dbReference type="Gene3D" id="1.20.1070.10">
    <property type="entry name" value="Rhodopsin 7-helix transmembrane proteins"/>
    <property type="match status" value="1"/>
</dbReference>
<dbReference type="InterPro" id="IPR017452">
    <property type="entry name" value="GPCR_Rhodpsn_7TM"/>
</dbReference>
<keyword evidence="5 9" id="KW-0472">Membrane</keyword>
<organism evidence="11 12">
    <name type="scientific">Stylophora pistillata</name>
    <name type="common">Smooth cauliflower coral</name>
    <dbReference type="NCBI Taxonomy" id="50429"/>
    <lineage>
        <taxon>Eukaryota</taxon>
        <taxon>Metazoa</taxon>
        <taxon>Cnidaria</taxon>
        <taxon>Anthozoa</taxon>
        <taxon>Hexacorallia</taxon>
        <taxon>Scleractinia</taxon>
        <taxon>Astrocoeniina</taxon>
        <taxon>Pocilloporidae</taxon>
        <taxon>Stylophora</taxon>
    </lineage>
</organism>
<keyword evidence="12" id="KW-1185">Reference proteome</keyword>
<dbReference type="PANTHER" id="PTHR45695">
    <property type="entry name" value="LEUCOKININ RECEPTOR-RELATED"/>
    <property type="match status" value="1"/>
</dbReference>
<comment type="subcellular location">
    <subcellularLocation>
        <location evidence="1">Membrane</location>
        <topology evidence="1">Multi-pass membrane protein</topology>
    </subcellularLocation>
</comment>
<evidence type="ECO:0000256" key="9">
    <source>
        <dbReference type="SAM" id="Phobius"/>
    </source>
</evidence>
<evidence type="ECO:0000256" key="7">
    <source>
        <dbReference type="ARBA" id="ARBA00023224"/>
    </source>
</evidence>
<dbReference type="CDD" id="cd00637">
    <property type="entry name" value="7tm_classA_rhodopsin-like"/>
    <property type="match status" value="1"/>
</dbReference>
<name>A0A2B4SFR6_STYPI</name>
<comment type="similarity">
    <text evidence="8">Belongs to the G-protein coupled receptor 1 family.</text>
</comment>
<dbReference type="Proteomes" id="UP000225706">
    <property type="component" value="Unassembled WGS sequence"/>
</dbReference>
<keyword evidence="3 9" id="KW-1133">Transmembrane helix</keyword>
<dbReference type="GO" id="GO:0005886">
    <property type="term" value="C:plasma membrane"/>
    <property type="evidence" value="ECO:0007669"/>
    <property type="project" value="TreeGrafter"/>
</dbReference>
<evidence type="ECO:0000256" key="3">
    <source>
        <dbReference type="ARBA" id="ARBA00022989"/>
    </source>
</evidence>
<evidence type="ECO:0000313" key="12">
    <source>
        <dbReference type="Proteomes" id="UP000225706"/>
    </source>
</evidence>
<keyword evidence="4 8" id="KW-0297">G-protein coupled receptor</keyword>
<keyword evidence="7 8" id="KW-0807">Transducer</keyword>
<evidence type="ECO:0000256" key="1">
    <source>
        <dbReference type="ARBA" id="ARBA00004141"/>
    </source>
</evidence>
<dbReference type="OrthoDB" id="10011262at2759"/>
<evidence type="ECO:0000313" key="11">
    <source>
        <dbReference type="EMBL" id="PFX29524.1"/>
    </source>
</evidence>
<protein>
    <submittedName>
        <fullName evidence="11">Tachykinin-like peptides receptor 86C</fullName>
    </submittedName>
</protein>
<feature type="transmembrane region" description="Helical" evidence="9">
    <location>
        <begin position="129"/>
        <end position="149"/>
    </location>
</feature>
<evidence type="ECO:0000256" key="2">
    <source>
        <dbReference type="ARBA" id="ARBA00022692"/>
    </source>
</evidence>
<evidence type="ECO:0000256" key="5">
    <source>
        <dbReference type="ARBA" id="ARBA00023136"/>
    </source>
</evidence>
<keyword evidence="2 8" id="KW-0812">Transmembrane</keyword>
<dbReference type="SUPFAM" id="SSF81321">
    <property type="entry name" value="Family A G protein-coupled receptor-like"/>
    <property type="match status" value="1"/>
</dbReference>
<reference evidence="12" key="1">
    <citation type="journal article" date="2017" name="bioRxiv">
        <title>Comparative analysis of the genomes of Stylophora pistillata and Acropora digitifera provides evidence for extensive differences between species of corals.</title>
        <authorList>
            <person name="Voolstra C.R."/>
            <person name="Li Y."/>
            <person name="Liew Y.J."/>
            <person name="Baumgarten S."/>
            <person name="Zoccola D."/>
            <person name="Flot J.-F."/>
            <person name="Tambutte S."/>
            <person name="Allemand D."/>
            <person name="Aranda M."/>
        </authorList>
    </citation>
    <scope>NUCLEOTIDE SEQUENCE [LARGE SCALE GENOMIC DNA]</scope>
</reference>
<feature type="transmembrane region" description="Helical" evidence="9">
    <location>
        <begin position="262"/>
        <end position="283"/>
    </location>
</feature>
<gene>
    <name evidence="11" type="primary">TkR86C</name>
    <name evidence="11" type="ORF">AWC38_SpisGene5747</name>
</gene>
<evidence type="ECO:0000256" key="4">
    <source>
        <dbReference type="ARBA" id="ARBA00023040"/>
    </source>
</evidence>
<keyword evidence="6 8" id="KW-0675">Receptor</keyword>
<dbReference type="InterPro" id="IPR000276">
    <property type="entry name" value="GPCR_Rhodpsn"/>
</dbReference>
<dbReference type="STRING" id="50429.A0A2B4SFR6"/>
<feature type="transmembrane region" description="Helical" evidence="9">
    <location>
        <begin position="45"/>
        <end position="71"/>
    </location>
</feature>
<feature type="transmembrane region" description="Helical" evidence="9">
    <location>
        <begin position="6"/>
        <end position="33"/>
    </location>
</feature>
<dbReference type="GO" id="GO:0004930">
    <property type="term" value="F:G protein-coupled receptor activity"/>
    <property type="evidence" value="ECO:0007669"/>
    <property type="project" value="UniProtKB-KW"/>
</dbReference>
<dbReference type="EMBL" id="LSMT01000064">
    <property type="protein sequence ID" value="PFX29524.1"/>
    <property type="molecule type" value="Genomic_DNA"/>
</dbReference>
<feature type="transmembrane region" description="Helical" evidence="9">
    <location>
        <begin position="224"/>
        <end position="242"/>
    </location>
</feature>
<accession>A0A2B4SFR6</accession>
<proteinExistence type="inferred from homology"/>